<keyword evidence="2 6" id="KW-0812">Transmembrane</keyword>
<accession>A0A5B9MH40</accession>
<dbReference type="Gene3D" id="3.40.50.300">
    <property type="entry name" value="P-loop containing nucleotide triphosphate hydrolases"/>
    <property type="match status" value="1"/>
</dbReference>
<dbReference type="Pfam" id="PF00664">
    <property type="entry name" value="ABC_membrane"/>
    <property type="match status" value="1"/>
</dbReference>
<dbReference type="InterPro" id="IPR036640">
    <property type="entry name" value="ABC1_TM_sf"/>
</dbReference>
<evidence type="ECO:0000259" key="7">
    <source>
        <dbReference type="PROSITE" id="PS50929"/>
    </source>
</evidence>
<proteinExistence type="predicted"/>
<evidence type="ECO:0000256" key="3">
    <source>
        <dbReference type="ARBA" id="ARBA00022989"/>
    </source>
</evidence>
<dbReference type="PANTHER" id="PTHR43394:SF4">
    <property type="entry name" value="TOXIN SECRETION ABC TRANSPORTER ATP-BINDING PROTEIN"/>
    <property type="match status" value="1"/>
</dbReference>
<dbReference type="SUPFAM" id="SSF90123">
    <property type="entry name" value="ABC transporter transmembrane region"/>
    <property type="match status" value="1"/>
</dbReference>
<dbReference type="Proteomes" id="UP000321353">
    <property type="component" value="Chromosome"/>
</dbReference>
<keyword evidence="8" id="KW-0067">ATP-binding</keyword>
<dbReference type="InterPro" id="IPR011527">
    <property type="entry name" value="ABC1_TM_dom"/>
</dbReference>
<dbReference type="GO" id="GO:0015421">
    <property type="term" value="F:ABC-type oligopeptide transporter activity"/>
    <property type="evidence" value="ECO:0007669"/>
    <property type="project" value="TreeGrafter"/>
</dbReference>
<dbReference type="Gene3D" id="1.20.1560.10">
    <property type="entry name" value="ABC transporter type 1, transmembrane domain"/>
    <property type="match status" value="1"/>
</dbReference>
<reference evidence="8 9" key="1">
    <citation type="submission" date="2019-02" db="EMBL/GenBank/DDBJ databases">
        <title>Planctomycetal bacteria perform biofilm scaping via a novel small molecule.</title>
        <authorList>
            <person name="Jeske O."/>
            <person name="Boedeker C."/>
            <person name="Wiegand S."/>
            <person name="Breitling P."/>
            <person name="Kallscheuer N."/>
            <person name="Jogler M."/>
            <person name="Rohde M."/>
            <person name="Petersen J."/>
            <person name="Medema M.H."/>
            <person name="Surup F."/>
            <person name="Jogler C."/>
        </authorList>
    </citation>
    <scope>NUCLEOTIDE SEQUENCE [LARGE SCALE GENOMIC DNA]</scope>
    <source>
        <strain evidence="8 9">Mal15</strain>
    </source>
</reference>
<dbReference type="InterPro" id="IPR003439">
    <property type="entry name" value="ABC_transporter-like_ATP-bd"/>
</dbReference>
<feature type="transmembrane region" description="Helical" evidence="6">
    <location>
        <begin position="433"/>
        <end position="456"/>
    </location>
</feature>
<organism evidence="8 9">
    <name type="scientific">Stieleria maiorica</name>
    <dbReference type="NCBI Taxonomy" id="2795974"/>
    <lineage>
        <taxon>Bacteria</taxon>
        <taxon>Pseudomonadati</taxon>
        <taxon>Planctomycetota</taxon>
        <taxon>Planctomycetia</taxon>
        <taxon>Pirellulales</taxon>
        <taxon>Pirellulaceae</taxon>
        <taxon>Stieleria</taxon>
    </lineage>
</organism>
<dbReference type="GO" id="GO:0005524">
    <property type="term" value="F:ATP binding"/>
    <property type="evidence" value="ECO:0007669"/>
    <property type="project" value="UniProtKB-KW"/>
</dbReference>
<dbReference type="GO" id="GO:0005886">
    <property type="term" value="C:plasma membrane"/>
    <property type="evidence" value="ECO:0007669"/>
    <property type="project" value="UniProtKB-SubCell"/>
</dbReference>
<protein>
    <submittedName>
        <fullName evidence="8">Alpha-hemolysin translocation ATP-binding protein HlyB</fullName>
    </submittedName>
</protein>
<feature type="region of interest" description="Disordered" evidence="5">
    <location>
        <begin position="1"/>
        <end position="38"/>
    </location>
</feature>
<gene>
    <name evidence="8" type="primary">hlyB</name>
    <name evidence="8" type="ORF">Mal15_38860</name>
</gene>
<dbReference type="SUPFAM" id="SSF52540">
    <property type="entry name" value="P-loop containing nucleoside triphosphate hydrolases"/>
    <property type="match status" value="1"/>
</dbReference>
<keyword evidence="3 6" id="KW-1133">Transmembrane helix</keyword>
<dbReference type="KEGG" id="smam:Mal15_38860"/>
<dbReference type="EMBL" id="CP036264">
    <property type="protein sequence ID" value="QEF99819.1"/>
    <property type="molecule type" value="Genomic_DNA"/>
</dbReference>
<dbReference type="PANTHER" id="PTHR43394">
    <property type="entry name" value="ATP-DEPENDENT PERMEASE MDL1, MITOCHONDRIAL"/>
    <property type="match status" value="1"/>
</dbReference>
<evidence type="ECO:0000256" key="2">
    <source>
        <dbReference type="ARBA" id="ARBA00022692"/>
    </source>
</evidence>
<evidence type="ECO:0000256" key="6">
    <source>
        <dbReference type="SAM" id="Phobius"/>
    </source>
</evidence>
<evidence type="ECO:0000256" key="4">
    <source>
        <dbReference type="ARBA" id="ARBA00023136"/>
    </source>
</evidence>
<feature type="transmembrane region" description="Helical" evidence="6">
    <location>
        <begin position="209"/>
        <end position="230"/>
    </location>
</feature>
<feature type="transmembrane region" description="Helical" evidence="6">
    <location>
        <begin position="319"/>
        <end position="341"/>
    </location>
</feature>
<dbReference type="Pfam" id="PF00005">
    <property type="entry name" value="ABC_tran"/>
    <property type="match status" value="1"/>
</dbReference>
<sequence length="730" mass="78966">MSPPGESNAPQLEHPESDPRRSSSGRGNEAWRAESAARAPTVNVVEKTVAALVIALDVQPSKQPIAFTVLPHDPEDPFRPLIQAAENAGIVLRETPFRSAGEAFAAVQHGYALVFALRGGKMLVLEGPEGRRVTASIIGNSTEHYSLSKSELIERLGDVESVRMLVAKKELECETLSRSDTAAESDGNGSPPSPVQRFVALLDMDRRDLGLVVLFAGVAGVLGLATPLVVEGLVNVVSWGTYFQPLVVLAGMLLTCLGIAGVLKVLQTWVVEIIQRRQFVRIVSDLSHRFPRANQASLRGKYPREFANRVFDIMTIQKATAVLLLDGVTVILTTALGLFLLAFYHPFLLGFDLVLVFAMVFFTWLLGRNGIQTAIKESKTKYEVAHWLQDVIAMPSAFKTGGGERLAILRANQLTTEYIQARKKQFGVVIRQVIFAVGLQVVASTVLLGLGGWLVINGQLTLGQLVASELVVTVVVGAFAKAGKSLEKFYDMMAGIDKVGNLLDIPPDPRTEIGTIPDGPAQVSWSDLAFHSVTHRSRVPEADVAAGSRLAVIGDDQAGKDRFARSLAGLMDPNAGVIQVAGFDAMEAAIANPGELVGYAGEPELFYGSIVENVSLGRPNVSPNRVRQVLTAVDLLELVLSLPDGLNTKIQTGGYPLTREQQVRLVIARAIAPRPRLVVINGLLDEVSRQYRDLIWNNITGPEANRTLIVFTNRDEVADLCDGQISLHLS</sequence>
<dbReference type="RefSeq" id="WP_147869164.1">
    <property type="nucleotide sequence ID" value="NZ_CP036264.1"/>
</dbReference>
<evidence type="ECO:0000256" key="1">
    <source>
        <dbReference type="ARBA" id="ARBA00004651"/>
    </source>
</evidence>
<feature type="transmembrane region" description="Helical" evidence="6">
    <location>
        <begin position="242"/>
        <end position="266"/>
    </location>
</feature>
<evidence type="ECO:0000256" key="5">
    <source>
        <dbReference type="SAM" id="MobiDB-lite"/>
    </source>
</evidence>
<evidence type="ECO:0000313" key="9">
    <source>
        <dbReference type="Proteomes" id="UP000321353"/>
    </source>
</evidence>
<feature type="transmembrane region" description="Helical" evidence="6">
    <location>
        <begin position="347"/>
        <end position="366"/>
    </location>
</feature>
<evidence type="ECO:0000313" key="8">
    <source>
        <dbReference type="EMBL" id="QEF99819.1"/>
    </source>
</evidence>
<dbReference type="InterPro" id="IPR039421">
    <property type="entry name" value="Type_1_exporter"/>
</dbReference>
<keyword evidence="8" id="KW-0547">Nucleotide-binding</keyword>
<dbReference type="InterPro" id="IPR027417">
    <property type="entry name" value="P-loop_NTPase"/>
</dbReference>
<keyword evidence="4 6" id="KW-0472">Membrane</keyword>
<feature type="domain" description="ABC transmembrane type-1" evidence="7">
    <location>
        <begin position="211"/>
        <end position="491"/>
    </location>
</feature>
<dbReference type="GO" id="GO:0016887">
    <property type="term" value="F:ATP hydrolysis activity"/>
    <property type="evidence" value="ECO:0007669"/>
    <property type="project" value="InterPro"/>
</dbReference>
<dbReference type="PROSITE" id="PS50929">
    <property type="entry name" value="ABC_TM1F"/>
    <property type="match status" value="1"/>
</dbReference>
<comment type="subcellular location">
    <subcellularLocation>
        <location evidence="1">Cell membrane</location>
        <topology evidence="1">Multi-pass membrane protein</topology>
    </subcellularLocation>
</comment>
<keyword evidence="9" id="KW-1185">Reference proteome</keyword>
<name>A0A5B9MH40_9BACT</name>
<dbReference type="AlphaFoldDB" id="A0A5B9MH40"/>